<feature type="domain" description="Gfo/Idh/MocA-like oxidoreductase N-terminal" evidence="1">
    <location>
        <begin position="253"/>
        <end position="386"/>
    </location>
</feature>
<evidence type="ECO:0000313" key="2">
    <source>
        <dbReference type="EMBL" id="EKO34716.1"/>
    </source>
</evidence>
<dbReference type="AlphaFoldDB" id="A0A0E2BIG5"/>
<dbReference type="Gene3D" id="3.40.50.720">
    <property type="entry name" value="NAD(P)-binding Rossmann-like Domain"/>
    <property type="match status" value="1"/>
</dbReference>
<proteinExistence type="predicted"/>
<dbReference type="RefSeq" id="WP_004482355.1">
    <property type="nucleotide sequence ID" value="NZ_AHON02000027.1"/>
</dbReference>
<dbReference type="EC" id="2.7.7.-" evidence="2"/>
<sequence length="572" mass="65671">MVTKKIIATIEARLASTRLPGKVLLPLGGKPVLQFLVERLKRSKFIDEIVIATSFNIENDAIESLTKEIGIYCFRGSEDDVLSRVIGAADSRKADIIVQLTGDCPLMDPELIDECVSKYLDGGYDYVANELVRTYPIGMDVAVFSLSLLKETYLEKDLTEMDKEHVTTYIVERPIRYKLLNVRADKERDRPDLQLTLDTKEDYFTLSSIVDSLYTKKNDFNLRDIIQFLDQHKEVSAINSEIKRKKKDIRKLSVGLVGLGKIASDYDSGIDGIEINSHTKAFLKNEFTEIVAVADPDISKIQNFKMKWGFEPISFVDLDSFWTSEINLDLLSICSNTASHFEILKKAMEKNIPYILCEKPITDKENELNEIVELSKRSNSKIIVNHILRWEPGVDSIKEKLRHERIQKVVVFYAKGFLHNGIHVVDLSLYFFGNPKKIIKRKEHIDGFGYLNFDFDLVYDSFEISFFALDEKKFSIFEYSIYTDLGKFVIDELTSKMKYFSVIKHPNIEGYRYIGSKAEEIECLQFQSMKNVIDDVILGIRAGDESYFKSDLKATLSTMNILFDIMRTPCQN</sequence>
<dbReference type="InterPro" id="IPR000683">
    <property type="entry name" value="Gfo/Idh/MocA-like_OxRdtase_N"/>
</dbReference>
<keyword evidence="3" id="KW-1185">Reference proteome</keyword>
<name>A0A0E2BIG5_9LEPT</name>
<dbReference type="SUPFAM" id="SSF53448">
    <property type="entry name" value="Nucleotide-diphospho-sugar transferases"/>
    <property type="match status" value="1"/>
</dbReference>
<protein>
    <submittedName>
        <fullName evidence="2">Cytidylyltransferase</fullName>
        <ecNumber evidence="2">2.7.7.-</ecNumber>
    </submittedName>
</protein>
<accession>A0A0E2BIG5</accession>
<organism evidence="2 3">
    <name type="scientific">Leptospira santarosai str. MOR084</name>
    <dbReference type="NCBI Taxonomy" id="1049984"/>
    <lineage>
        <taxon>Bacteria</taxon>
        <taxon>Pseudomonadati</taxon>
        <taxon>Spirochaetota</taxon>
        <taxon>Spirochaetia</taxon>
        <taxon>Leptospirales</taxon>
        <taxon>Leptospiraceae</taxon>
        <taxon>Leptospira</taxon>
    </lineage>
</organism>
<dbReference type="InterPro" id="IPR029044">
    <property type="entry name" value="Nucleotide-diphossugar_trans"/>
</dbReference>
<evidence type="ECO:0000313" key="3">
    <source>
        <dbReference type="Proteomes" id="UP000006329"/>
    </source>
</evidence>
<dbReference type="PANTHER" id="PTHR42866">
    <property type="entry name" value="3-DEOXY-MANNO-OCTULOSONATE CYTIDYLYLTRANSFERASE"/>
    <property type="match status" value="1"/>
</dbReference>
<dbReference type="InterPro" id="IPR003329">
    <property type="entry name" value="Cytidylyl_trans"/>
</dbReference>
<dbReference type="InterPro" id="IPR036291">
    <property type="entry name" value="NAD(P)-bd_dom_sf"/>
</dbReference>
<dbReference type="PANTHER" id="PTHR42866:SF1">
    <property type="entry name" value="SPORE COAT POLYSACCHARIDE BIOSYNTHESIS PROTEIN SPSF"/>
    <property type="match status" value="1"/>
</dbReference>
<dbReference type="CDD" id="cd02518">
    <property type="entry name" value="GT2_SpsF"/>
    <property type="match status" value="1"/>
</dbReference>
<dbReference type="Proteomes" id="UP000006329">
    <property type="component" value="Unassembled WGS sequence"/>
</dbReference>
<dbReference type="Gene3D" id="3.90.550.10">
    <property type="entry name" value="Spore Coat Polysaccharide Biosynthesis Protein SpsA, Chain A"/>
    <property type="match status" value="1"/>
</dbReference>
<dbReference type="GO" id="GO:0005829">
    <property type="term" value="C:cytosol"/>
    <property type="evidence" value="ECO:0007669"/>
    <property type="project" value="TreeGrafter"/>
</dbReference>
<keyword evidence="2" id="KW-0548">Nucleotidyltransferase</keyword>
<dbReference type="SUPFAM" id="SSF51735">
    <property type="entry name" value="NAD(P)-binding Rossmann-fold domains"/>
    <property type="match status" value="1"/>
</dbReference>
<gene>
    <name evidence="2" type="ORF">LEP1GSC179_1583</name>
</gene>
<dbReference type="Pfam" id="PF02348">
    <property type="entry name" value="CTP_transf_3"/>
    <property type="match status" value="1"/>
</dbReference>
<comment type="caution">
    <text evidence="2">The sequence shown here is derived from an EMBL/GenBank/DDBJ whole genome shotgun (WGS) entry which is preliminary data.</text>
</comment>
<dbReference type="Pfam" id="PF01408">
    <property type="entry name" value="GFO_IDH_MocA"/>
    <property type="match status" value="1"/>
</dbReference>
<reference evidence="2" key="1">
    <citation type="submission" date="2012-10" db="EMBL/GenBank/DDBJ databases">
        <authorList>
            <person name="Harkins D.M."/>
            <person name="Durkin A.S."/>
            <person name="Brinkac L.M."/>
            <person name="Haft D.H."/>
            <person name="Selengut J.D."/>
            <person name="Sanka R."/>
            <person name="DePew J."/>
            <person name="Purushe J."/>
            <person name="Matthias M.A."/>
            <person name="Vinetz J.M."/>
            <person name="Sutton G.G."/>
            <person name="Nierman W.C."/>
            <person name="Fouts D.E."/>
        </authorList>
    </citation>
    <scope>NUCLEOTIDE SEQUENCE [LARGE SCALE GENOMIC DNA]</scope>
    <source>
        <strain evidence="2">MOR084</strain>
    </source>
</reference>
<keyword evidence="2" id="KW-0808">Transferase</keyword>
<dbReference type="EMBL" id="AHON02000027">
    <property type="protein sequence ID" value="EKO34716.1"/>
    <property type="molecule type" value="Genomic_DNA"/>
</dbReference>
<dbReference type="GO" id="GO:0016779">
    <property type="term" value="F:nucleotidyltransferase activity"/>
    <property type="evidence" value="ECO:0007669"/>
    <property type="project" value="UniProtKB-KW"/>
</dbReference>
<evidence type="ECO:0000259" key="1">
    <source>
        <dbReference type="Pfam" id="PF01408"/>
    </source>
</evidence>
<dbReference type="GO" id="GO:0000166">
    <property type="term" value="F:nucleotide binding"/>
    <property type="evidence" value="ECO:0007669"/>
    <property type="project" value="InterPro"/>
</dbReference>